<evidence type="ECO:0000256" key="1">
    <source>
        <dbReference type="SAM" id="MobiDB-lite"/>
    </source>
</evidence>
<dbReference type="AlphaFoldDB" id="A0A238BYP4"/>
<protein>
    <submittedName>
        <fullName evidence="2">Uncharacterized protein</fullName>
    </submittedName>
</protein>
<accession>A0A238BYP4</accession>
<feature type="region of interest" description="Disordered" evidence="1">
    <location>
        <begin position="122"/>
        <end position="143"/>
    </location>
</feature>
<dbReference type="OrthoDB" id="10330827at2759"/>
<dbReference type="Proteomes" id="UP000242913">
    <property type="component" value="Unassembled WGS sequence"/>
</dbReference>
<keyword evidence="3" id="KW-1185">Reference proteome</keyword>
<evidence type="ECO:0000313" key="2">
    <source>
        <dbReference type="EMBL" id="OZC10343.1"/>
    </source>
</evidence>
<name>A0A238BYP4_9BILA</name>
<organism evidence="2 3">
    <name type="scientific">Onchocerca flexuosa</name>
    <dbReference type="NCBI Taxonomy" id="387005"/>
    <lineage>
        <taxon>Eukaryota</taxon>
        <taxon>Metazoa</taxon>
        <taxon>Ecdysozoa</taxon>
        <taxon>Nematoda</taxon>
        <taxon>Chromadorea</taxon>
        <taxon>Rhabditida</taxon>
        <taxon>Spirurina</taxon>
        <taxon>Spiruromorpha</taxon>
        <taxon>Filarioidea</taxon>
        <taxon>Onchocercidae</taxon>
        <taxon>Onchocerca</taxon>
    </lineage>
</organism>
<reference evidence="2 3" key="1">
    <citation type="submission" date="2015-12" db="EMBL/GenBank/DDBJ databases">
        <title>Draft genome of the nematode, Onchocerca flexuosa.</title>
        <authorList>
            <person name="Mitreva M."/>
        </authorList>
    </citation>
    <scope>NUCLEOTIDE SEQUENCE [LARGE SCALE GENOMIC DNA]</scope>
    <source>
        <strain evidence="2">Red Deer</strain>
    </source>
</reference>
<gene>
    <name evidence="2" type="ORF">X798_02650</name>
</gene>
<feature type="compositionally biased region" description="Basic and acidic residues" evidence="1">
    <location>
        <begin position="134"/>
        <end position="143"/>
    </location>
</feature>
<proteinExistence type="predicted"/>
<dbReference type="EMBL" id="KZ269987">
    <property type="protein sequence ID" value="OZC10343.1"/>
    <property type="molecule type" value="Genomic_DNA"/>
</dbReference>
<sequence length="143" mass="16629">MLHKNRLQVRIAVWDGCLHTKSIRRNDSPTSYVKKIRKCISTSKYFRTIKPTGIQNLLSSSRTEGRKLLEEDPGRHSQSVRFRWVQLPRANSGSCRMRERLYIDRSQSNIYPFTTIYIDGGGPRQLNTKTHSTAFKEKESDRG</sequence>
<evidence type="ECO:0000313" key="3">
    <source>
        <dbReference type="Proteomes" id="UP000242913"/>
    </source>
</evidence>